<dbReference type="SUPFAM" id="SSF52540">
    <property type="entry name" value="P-loop containing nucleoside triphosphate hydrolases"/>
    <property type="match status" value="1"/>
</dbReference>
<evidence type="ECO:0000259" key="1">
    <source>
        <dbReference type="Pfam" id="PF01695"/>
    </source>
</evidence>
<proteinExistence type="predicted"/>
<dbReference type="EMBL" id="FZOJ01000002">
    <property type="protein sequence ID" value="SNR95961.1"/>
    <property type="molecule type" value="Genomic_DNA"/>
</dbReference>
<dbReference type="CDD" id="cd00009">
    <property type="entry name" value="AAA"/>
    <property type="match status" value="1"/>
</dbReference>
<dbReference type="GO" id="GO:0005524">
    <property type="term" value="F:ATP binding"/>
    <property type="evidence" value="ECO:0007669"/>
    <property type="project" value="InterPro"/>
</dbReference>
<dbReference type="PANTHER" id="PTHR30050">
    <property type="entry name" value="CHROMOSOMAL REPLICATION INITIATOR PROTEIN DNAA"/>
    <property type="match status" value="1"/>
</dbReference>
<dbReference type="PANTHER" id="PTHR30050:SF10">
    <property type="entry name" value="PHAGE-LIKE ELEMENT PBSX PROTEIN XKDC"/>
    <property type="match status" value="1"/>
</dbReference>
<evidence type="ECO:0000313" key="3">
    <source>
        <dbReference type="Proteomes" id="UP000198304"/>
    </source>
</evidence>
<dbReference type="Gene3D" id="3.40.50.300">
    <property type="entry name" value="P-loop containing nucleotide triphosphate hydrolases"/>
    <property type="match status" value="1"/>
</dbReference>
<feature type="domain" description="IstB-like ATP-binding" evidence="1">
    <location>
        <begin position="42"/>
        <end position="201"/>
    </location>
</feature>
<gene>
    <name evidence="2" type="ORF">SAMN05446037_100299</name>
</gene>
<sequence>MQQEEQENLKTTETLYRCPKCQDREFIINGNSARPCECQELRRYERILEASGISQAFKQKTFKNFSADNKSNEIKIAKQTAMEYVMGFEEISKQVSNSIAFLGQVGSGKTHLSIAIANNLMKKLVPVLYMPYRDVITHLKQCITDEVNYQREIAKYKTASVLMVDDLYKGRISASDTNIMFEIINYRYLKGLPVVISSELNTDKILDIDEGIGSRIIQMCKGRLIELQGANLNHRLTS</sequence>
<dbReference type="GO" id="GO:0006260">
    <property type="term" value="P:DNA replication"/>
    <property type="evidence" value="ECO:0007669"/>
    <property type="project" value="TreeGrafter"/>
</dbReference>
<evidence type="ECO:0000313" key="2">
    <source>
        <dbReference type="EMBL" id="SNR95961.1"/>
    </source>
</evidence>
<dbReference type="AlphaFoldDB" id="A0A239AKQ8"/>
<dbReference type="InterPro" id="IPR002611">
    <property type="entry name" value="IstB_ATP-bd"/>
</dbReference>
<accession>A0A239AKQ8</accession>
<protein>
    <submittedName>
        <fullName evidence="2">DNA replication protein DnaC</fullName>
    </submittedName>
</protein>
<dbReference type="Pfam" id="PF01695">
    <property type="entry name" value="IstB_IS21"/>
    <property type="match status" value="1"/>
</dbReference>
<reference evidence="2 3" key="1">
    <citation type="submission" date="2017-06" db="EMBL/GenBank/DDBJ databases">
        <authorList>
            <person name="Kim H.J."/>
            <person name="Triplett B.A."/>
        </authorList>
    </citation>
    <scope>NUCLEOTIDE SEQUENCE [LARGE SCALE GENOMIC DNA]</scope>
    <source>
        <strain evidence="2 3">SCA</strain>
    </source>
</reference>
<dbReference type="Proteomes" id="UP000198304">
    <property type="component" value="Unassembled WGS sequence"/>
</dbReference>
<name>A0A239AKQ8_9FIRM</name>
<dbReference type="InterPro" id="IPR027417">
    <property type="entry name" value="P-loop_NTPase"/>
</dbReference>
<dbReference type="NCBIfam" id="NF005378">
    <property type="entry name" value="PRK06921.1"/>
    <property type="match status" value="1"/>
</dbReference>
<organism evidence="2 3">
    <name type="scientific">Anaerovirgula multivorans</name>
    <dbReference type="NCBI Taxonomy" id="312168"/>
    <lineage>
        <taxon>Bacteria</taxon>
        <taxon>Bacillati</taxon>
        <taxon>Bacillota</taxon>
        <taxon>Clostridia</taxon>
        <taxon>Peptostreptococcales</taxon>
        <taxon>Natronincolaceae</taxon>
        <taxon>Anaerovirgula</taxon>
    </lineage>
</organism>
<keyword evidence="3" id="KW-1185">Reference proteome</keyword>